<organism evidence="1 2">
    <name type="scientific">Flavobacterium psychrophilum</name>
    <dbReference type="NCBI Taxonomy" id="96345"/>
    <lineage>
        <taxon>Bacteria</taxon>
        <taxon>Pseudomonadati</taxon>
        <taxon>Bacteroidota</taxon>
        <taxon>Flavobacteriia</taxon>
        <taxon>Flavobacteriales</taxon>
        <taxon>Flavobacteriaceae</taxon>
        <taxon>Flavobacterium</taxon>
    </lineage>
</organism>
<gene>
    <name evidence="1" type="ORF">H0H26_10715</name>
</gene>
<proteinExistence type="predicted"/>
<dbReference type="Gene3D" id="1.10.150.80">
    <property type="entry name" value="HRDC domain"/>
    <property type="match status" value="1"/>
</dbReference>
<dbReference type="PROSITE" id="PS50967">
    <property type="entry name" value="HRDC"/>
    <property type="match status" value="1"/>
</dbReference>
<dbReference type="Proteomes" id="UP000596329">
    <property type="component" value="Chromosome"/>
</dbReference>
<dbReference type="KEGG" id="fpk:IA06_02765"/>
<dbReference type="Pfam" id="PF00570">
    <property type="entry name" value="HRDC"/>
    <property type="match status" value="1"/>
</dbReference>
<dbReference type="KEGG" id="fpw:IA04_02725"/>
<sequence length="150" mass="17371">MKIKVFHIRLSKEYSESDQEIINDFLKTVIVKKTTQKLISGQTNFWSILVLYDDNNNNNTKSSSGKISYEIDTELSEVERNTFETLKLWRKDKAEQLNVPSFMICHNTELITIAKEKPQKIDDLLKIKGFGEQKTVRFGDDIIALLNSIL</sequence>
<dbReference type="InterPro" id="IPR044876">
    <property type="entry name" value="HRDC_dom_sf"/>
</dbReference>
<dbReference type="GO" id="GO:0003676">
    <property type="term" value="F:nucleic acid binding"/>
    <property type="evidence" value="ECO:0007669"/>
    <property type="project" value="InterPro"/>
</dbReference>
<dbReference type="KEGG" id="fpv:IA03_02815"/>
<evidence type="ECO:0000313" key="1">
    <source>
        <dbReference type="EMBL" id="QRE03362.1"/>
    </source>
</evidence>
<dbReference type="AlphaFoldDB" id="A0A076P4T3"/>
<accession>A0A076P4T3</accession>
<dbReference type="GO" id="GO:0000166">
    <property type="term" value="F:nucleotide binding"/>
    <property type="evidence" value="ECO:0007669"/>
    <property type="project" value="InterPro"/>
</dbReference>
<dbReference type="KEGG" id="fpc:FPSM_01772"/>
<dbReference type="SMART" id="SM00341">
    <property type="entry name" value="HRDC"/>
    <property type="match status" value="1"/>
</dbReference>
<reference evidence="1 2" key="1">
    <citation type="submission" date="2020-07" db="EMBL/GenBank/DDBJ databases">
        <title>Genomic characterization of Flavobacterium psychrophilum strains.</title>
        <authorList>
            <person name="Castillo D."/>
            <person name="Jorgensen J."/>
            <person name="Middelboe M."/>
        </authorList>
    </citation>
    <scope>NUCLEOTIDE SEQUENCE [LARGE SCALE GENOMIC DNA]</scope>
    <source>
        <strain evidence="1 2">FPS-R7</strain>
    </source>
</reference>
<dbReference type="GeneID" id="66552757"/>
<dbReference type="EMBL" id="CP059075">
    <property type="protein sequence ID" value="QRE03362.1"/>
    <property type="molecule type" value="Genomic_DNA"/>
</dbReference>
<evidence type="ECO:0000313" key="2">
    <source>
        <dbReference type="Proteomes" id="UP000596329"/>
    </source>
</evidence>
<dbReference type="RefSeq" id="WP_011962723.1">
    <property type="nucleotide sequence ID" value="NZ_CBCRUL010000006.1"/>
</dbReference>
<dbReference type="InterPro" id="IPR010997">
    <property type="entry name" value="HRDC-like_sf"/>
</dbReference>
<name>A0A076P4T3_FLAPS</name>
<protein>
    <submittedName>
        <fullName evidence="1">HRDC domain-containing protein</fullName>
    </submittedName>
</protein>
<dbReference type="InterPro" id="IPR002121">
    <property type="entry name" value="HRDC_dom"/>
</dbReference>
<dbReference type="KEGG" id="fpq:IB65_02740"/>
<dbReference type="SUPFAM" id="SSF47819">
    <property type="entry name" value="HRDC-like"/>
    <property type="match status" value="1"/>
</dbReference>